<organism evidence="5 6">
    <name type="scientific">Parafilimonas terrae</name>
    <dbReference type="NCBI Taxonomy" id="1465490"/>
    <lineage>
        <taxon>Bacteria</taxon>
        <taxon>Pseudomonadati</taxon>
        <taxon>Bacteroidota</taxon>
        <taxon>Chitinophagia</taxon>
        <taxon>Chitinophagales</taxon>
        <taxon>Chitinophagaceae</taxon>
        <taxon>Parafilimonas</taxon>
    </lineage>
</organism>
<reference evidence="5 6" key="1">
    <citation type="submission" date="2016-10" db="EMBL/GenBank/DDBJ databases">
        <authorList>
            <person name="de Groot N.N."/>
        </authorList>
    </citation>
    <scope>NUCLEOTIDE SEQUENCE [LARGE SCALE GENOMIC DNA]</scope>
    <source>
        <strain evidence="5 6">DSM 28286</strain>
    </source>
</reference>
<dbReference type="Gene3D" id="3.40.50.300">
    <property type="entry name" value="P-loop containing nucleotide triphosphate hydrolases"/>
    <property type="match status" value="2"/>
</dbReference>
<dbReference type="InterPro" id="IPR027417">
    <property type="entry name" value="P-loop_NTPase"/>
</dbReference>
<dbReference type="GO" id="GO:0005524">
    <property type="term" value="F:ATP binding"/>
    <property type="evidence" value="ECO:0007669"/>
    <property type="project" value="UniProtKB-KW"/>
</dbReference>
<evidence type="ECO:0000256" key="3">
    <source>
        <dbReference type="SAM" id="MobiDB-lite"/>
    </source>
</evidence>
<dbReference type="STRING" id="1465490.SAMN05444277_103203"/>
<evidence type="ECO:0000313" key="6">
    <source>
        <dbReference type="Proteomes" id="UP000199031"/>
    </source>
</evidence>
<feature type="domain" description="ABC transporter" evidence="4">
    <location>
        <begin position="2"/>
        <end position="235"/>
    </location>
</feature>
<evidence type="ECO:0000256" key="2">
    <source>
        <dbReference type="ARBA" id="ARBA00022840"/>
    </source>
</evidence>
<dbReference type="SUPFAM" id="SSF52540">
    <property type="entry name" value="P-loop containing nucleoside triphosphate hydrolases"/>
    <property type="match status" value="2"/>
</dbReference>
<proteinExistence type="predicted"/>
<dbReference type="AlphaFoldDB" id="A0A1I5UCL6"/>
<dbReference type="InterPro" id="IPR003439">
    <property type="entry name" value="ABC_transporter-like_ATP-bd"/>
</dbReference>
<dbReference type="InterPro" id="IPR051309">
    <property type="entry name" value="ABCF_ATPase"/>
</dbReference>
<feature type="region of interest" description="Disordered" evidence="3">
    <location>
        <begin position="252"/>
        <end position="271"/>
    </location>
</feature>
<keyword evidence="2" id="KW-0067">ATP-binding</keyword>
<gene>
    <name evidence="5" type="ORF">SAMN05444277_103203</name>
</gene>
<dbReference type="EMBL" id="FOXQ01000003">
    <property type="protein sequence ID" value="SFP92952.1"/>
    <property type="molecule type" value="Genomic_DNA"/>
</dbReference>
<dbReference type="PROSITE" id="PS50893">
    <property type="entry name" value="ABC_TRANSPORTER_2"/>
    <property type="match status" value="2"/>
</dbReference>
<evidence type="ECO:0000313" key="5">
    <source>
        <dbReference type="EMBL" id="SFP92952.1"/>
    </source>
</evidence>
<keyword evidence="1" id="KW-0547">Nucleotide-binding</keyword>
<sequence>MLILNSLSYIHPDKYLLFDNISLNIATGNKVALLGNNGVGKSTLLKIIAGLLPPSQGFIQTDTKPYYVPQVFGQYDHVTIAQALQAAGKLNALQQILNGDTSDVNYSILNDDWTIEERCHEALQYWQIDDIDLQQIMSTLSGGQKMRVLLAGIYVNNPEFILLDEPSNHLDTAGRILLYDFIESSASTLLIISHDRKLLNKLDTVCELTPDGINVYGGNYNFYAEQKKMELQALNEDVRDKEKSLRKAREKERETIERQQKLNARGKRKQEKAGLPTIVMNSFRNNAEKSTSKLKGVHAAKTASIENELQELRKALPDIDTMRFGFDDTLLHKGKILFRAENINFSYNENPLWQHDLNFEIISGERIALKGKNGSGKTTLIKITLGRIKAGKGSVYSAINNAVYIDQDYSLINNNLSVYEQAEQFNNGALQEHEIKNRLNRFLFTKTSWNKSCAGLSGGERMRLMLCCLTIANQAPDMIILDEPTNNLDIQNIEILTTAINQYNGTLIIVSHDAIFLEEVGITRNIELI</sequence>
<dbReference type="SMART" id="SM00382">
    <property type="entry name" value="AAA"/>
    <property type="match status" value="2"/>
</dbReference>
<evidence type="ECO:0000256" key="1">
    <source>
        <dbReference type="ARBA" id="ARBA00022741"/>
    </source>
</evidence>
<evidence type="ECO:0000259" key="4">
    <source>
        <dbReference type="PROSITE" id="PS50893"/>
    </source>
</evidence>
<dbReference type="CDD" id="cd03221">
    <property type="entry name" value="ABCF_EF-3"/>
    <property type="match status" value="2"/>
</dbReference>
<dbReference type="InterPro" id="IPR003593">
    <property type="entry name" value="AAA+_ATPase"/>
</dbReference>
<dbReference type="PANTHER" id="PTHR42855:SF2">
    <property type="entry name" value="DRUG RESISTANCE ABC TRANSPORTER,ATP-BINDING PROTEIN"/>
    <property type="match status" value="1"/>
</dbReference>
<dbReference type="OrthoDB" id="613473at2"/>
<dbReference type="FunFam" id="3.40.50.300:FF:001320">
    <property type="entry name" value="Heme ABC transporter ATP-binding protein"/>
    <property type="match status" value="1"/>
</dbReference>
<dbReference type="GO" id="GO:0016887">
    <property type="term" value="F:ATP hydrolysis activity"/>
    <property type="evidence" value="ECO:0007669"/>
    <property type="project" value="InterPro"/>
</dbReference>
<dbReference type="InterPro" id="IPR017871">
    <property type="entry name" value="ABC_transporter-like_CS"/>
</dbReference>
<dbReference type="PANTHER" id="PTHR42855">
    <property type="entry name" value="ABC TRANSPORTER ATP-BINDING SUBUNIT"/>
    <property type="match status" value="1"/>
</dbReference>
<protein>
    <submittedName>
        <fullName evidence="5">ATPase components of ABC transporters with duplicated ATPase domains</fullName>
    </submittedName>
</protein>
<accession>A0A1I5UCL6</accession>
<dbReference type="Pfam" id="PF00005">
    <property type="entry name" value="ABC_tran"/>
    <property type="match status" value="2"/>
</dbReference>
<name>A0A1I5UCL6_9BACT</name>
<feature type="domain" description="ABC transporter" evidence="4">
    <location>
        <begin position="338"/>
        <end position="529"/>
    </location>
</feature>
<dbReference type="PROSITE" id="PS00211">
    <property type="entry name" value="ABC_TRANSPORTER_1"/>
    <property type="match status" value="2"/>
</dbReference>
<dbReference type="Proteomes" id="UP000199031">
    <property type="component" value="Unassembled WGS sequence"/>
</dbReference>
<dbReference type="RefSeq" id="WP_090656823.1">
    <property type="nucleotide sequence ID" value="NZ_FOXQ01000003.1"/>
</dbReference>
<keyword evidence="6" id="KW-1185">Reference proteome</keyword>